<protein>
    <recommendedName>
        <fullName evidence="5">Protein-S-isoprenylcysteine O-methyltransferase</fullName>
        <ecNumber evidence="5">2.1.1.100</ecNumber>
    </recommendedName>
</protein>
<dbReference type="InterPro" id="IPR007269">
    <property type="entry name" value="ICMT_MeTrfase"/>
</dbReference>
<sequence length="234" mass="26198">MNPSVKLVVTLLLALFHHIGVVPPNSTPQKKQLAAPGFFEKHVRKLYLITEAPAIVCLSLHCLLILLKMNDQGESIVASLCPVPNQKNLLAISPMEVVALAMMVMAAAVRVWSIRTLGRHFTFEVTILPNHRVISSGPYAYVRHPGYTCTNSIILGTLLVVSLNTTGYLKACGVTETSSILKWLDRLWDVWLVYVCKRLAERGWVEDANLKKTLGKEWEEYRVKVPNRFIPGII</sequence>
<dbReference type="GO" id="GO:0005789">
    <property type="term" value="C:endoplasmic reticulum membrane"/>
    <property type="evidence" value="ECO:0007669"/>
    <property type="project" value="UniProtKB-SubCell"/>
</dbReference>
<keyword evidence="5" id="KW-0256">Endoplasmic reticulum</keyword>
<keyword evidence="5" id="KW-0949">S-adenosyl-L-methionine</keyword>
<keyword evidence="6" id="KW-0732">Signal</keyword>
<feature type="transmembrane region" description="Helical" evidence="5">
    <location>
        <begin position="48"/>
        <end position="67"/>
    </location>
</feature>
<evidence type="ECO:0000256" key="6">
    <source>
        <dbReference type="SAM" id="SignalP"/>
    </source>
</evidence>
<keyword evidence="2 5" id="KW-0812">Transmembrane</keyword>
<comment type="subcellular location">
    <subcellularLocation>
        <location evidence="5">Endoplasmic reticulum membrane</location>
        <topology evidence="5">Multi-pass membrane protein</topology>
    </subcellularLocation>
    <subcellularLocation>
        <location evidence="1">Membrane</location>
        <topology evidence="1">Multi-pass membrane protein</topology>
    </subcellularLocation>
</comment>
<keyword evidence="5" id="KW-0808">Transferase</keyword>
<keyword evidence="8" id="KW-1185">Reference proteome</keyword>
<organism evidence="7 8">
    <name type="scientific">Sphaerobolus stellatus (strain SS14)</name>
    <dbReference type="NCBI Taxonomy" id="990650"/>
    <lineage>
        <taxon>Eukaryota</taxon>
        <taxon>Fungi</taxon>
        <taxon>Dikarya</taxon>
        <taxon>Basidiomycota</taxon>
        <taxon>Agaricomycotina</taxon>
        <taxon>Agaricomycetes</taxon>
        <taxon>Phallomycetidae</taxon>
        <taxon>Geastrales</taxon>
        <taxon>Sphaerobolaceae</taxon>
        <taxon>Sphaerobolus</taxon>
    </lineage>
</organism>
<evidence type="ECO:0000256" key="1">
    <source>
        <dbReference type="ARBA" id="ARBA00004141"/>
    </source>
</evidence>
<keyword evidence="5" id="KW-0489">Methyltransferase</keyword>
<dbReference type="OrthoDB" id="422086at2759"/>
<dbReference type="PANTHER" id="PTHR12714:SF9">
    <property type="entry name" value="PROTEIN-S-ISOPRENYLCYSTEINE O-METHYLTRANSFERASE"/>
    <property type="match status" value="1"/>
</dbReference>
<feature type="signal peptide" evidence="6">
    <location>
        <begin position="1"/>
        <end position="21"/>
    </location>
</feature>
<dbReference type="EC" id="2.1.1.100" evidence="5"/>
<feature type="chain" id="PRO_5002213764" description="Protein-S-isoprenylcysteine O-methyltransferase" evidence="6">
    <location>
        <begin position="22"/>
        <end position="234"/>
    </location>
</feature>
<evidence type="ECO:0000256" key="4">
    <source>
        <dbReference type="ARBA" id="ARBA00023136"/>
    </source>
</evidence>
<comment type="similarity">
    <text evidence="5">Belongs to the class VI-like SAM-binding methyltransferase superfamily. Isoprenylcysteine carboxyl methyltransferase family.</text>
</comment>
<dbReference type="HOGENOM" id="CLU_065200_6_0_1"/>
<evidence type="ECO:0000256" key="3">
    <source>
        <dbReference type="ARBA" id="ARBA00022989"/>
    </source>
</evidence>
<dbReference type="PANTHER" id="PTHR12714">
    <property type="entry name" value="PROTEIN-S ISOPRENYLCYSTEINE O-METHYLTRANSFERASE"/>
    <property type="match status" value="1"/>
</dbReference>
<comment type="caution">
    <text evidence="5">Lacks conserved residue(s) required for the propagation of feature annotation.</text>
</comment>
<keyword evidence="4 5" id="KW-0472">Membrane</keyword>
<feature type="transmembrane region" description="Helical" evidence="5">
    <location>
        <begin position="88"/>
        <end position="112"/>
    </location>
</feature>
<dbReference type="Proteomes" id="UP000054279">
    <property type="component" value="Unassembled WGS sequence"/>
</dbReference>
<reference evidence="7 8" key="1">
    <citation type="submission" date="2014-06" db="EMBL/GenBank/DDBJ databases">
        <title>Evolutionary Origins and Diversification of the Mycorrhizal Mutualists.</title>
        <authorList>
            <consortium name="DOE Joint Genome Institute"/>
            <consortium name="Mycorrhizal Genomics Consortium"/>
            <person name="Kohler A."/>
            <person name="Kuo A."/>
            <person name="Nagy L.G."/>
            <person name="Floudas D."/>
            <person name="Copeland A."/>
            <person name="Barry K.W."/>
            <person name="Cichocki N."/>
            <person name="Veneault-Fourrey C."/>
            <person name="LaButti K."/>
            <person name="Lindquist E.A."/>
            <person name="Lipzen A."/>
            <person name="Lundell T."/>
            <person name="Morin E."/>
            <person name="Murat C."/>
            <person name="Riley R."/>
            <person name="Ohm R."/>
            <person name="Sun H."/>
            <person name="Tunlid A."/>
            <person name="Henrissat B."/>
            <person name="Grigoriev I.V."/>
            <person name="Hibbett D.S."/>
            <person name="Martin F."/>
        </authorList>
    </citation>
    <scope>NUCLEOTIDE SEQUENCE [LARGE SCALE GENOMIC DNA]</scope>
    <source>
        <strain evidence="7 8">SS14</strain>
    </source>
</reference>
<proteinExistence type="inferred from homology"/>
<dbReference type="AlphaFoldDB" id="A0A0C9TIQ3"/>
<evidence type="ECO:0000313" key="8">
    <source>
        <dbReference type="Proteomes" id="UP000054279"/>
    </source>
</evidence>
<evidence type="ECO:0000256" key="2">
    <source>
        <dbReference type="ARBA" id="ARBA00022692"/>
    </source>
</evidence>
<dbReference type="Pfam" id="PF04140">
    <property type="entry name" value="ICMT"/>
    <property type="match status" value="1"/>
</dbReference>
<evidence type="ECO:0000256" key="5">
    <source>
        <dbReference type="RuleBase" id="RU362022"/>
    </source>
</evidence>
<dbReference type="EMBL" id="KN837283">
    <property type="protein sequence ID" value="KIJ29428.1"/>
    <property type="molecule type" value="Genomic_DNA"/>
</dbReference>
<gene>
    <name evidence="7" type="ORF">M422DRAFT_269171</name>
</gene>
<dbReference type="GO" id="GO:0004671">
    <property type="term" value="F:protein C-terminal S-isoprenylcysteine carboxyl O-methyltransferase activity"/>
    <property type="evidence" value="ECO:0007669"/>
    <property type="project" value="UniProtKB-EC"/>
</dbReference>
<name>A0A0C9TIQ3_SPHS4</name>
<comment type="catalytic activity">
    <reaction evidence="5">
        <text>[protein]-C-terminal S-[(2E,6E)-farnesyl]-L-cysteine + S-adenosyl-L-methionine = [protein]-C-terminal S-[(2E,6E)-farnesyl]-L-cysteine methyl ester + S-adenosyl-L-homocysteine</text>
        <dbReference type="Rhea" id="RHEA:21672"/>
        <dbReference type="Rhea" id="RHEA-COMP:12125"/>
        <dbReference type="Rhea" id="RHEA-COMP:12126"/>
        <dbReference type="ChEBI" id="CHEBI:57856"/>
        <dbReference type="ChEBI" id="CHEBI:59789"/>
        <dbReference type="ChEBI" id="CHEBI:90510"/>
        <dbReference type="ChEBI" id="CHEBI:90511"/>
        <dbReference type="EC" id="2.1.1.100"/>
    </reaction>
</comment>
<evidence type="ECO:0000313" key="7">
    <source>
        <dbReference type="EMBL" id="KIJ29428.1"/>
    </source>
</evidence>
<dbReference type="Gene3D" id="1.20.120.1630">
    <property type="match status" value="1"/>
</dbReference>
<accession>A0A0C9TIQ3</accession>
<keyword evidence="3 5" id="KW-1133">Transmembrane helix</keyword>
<dbReference type="GO" id="GO:0032259">
    <property type="term" value="P:methylation"/>
    <property type="evidence" value="ECO:0007669"/>
    <property type="project" value="UniProtKB-KW"/>
</dbReference>